<dbReference type="InterPro" id="IPR012074">
    <property type="entry name" value="GAF_ANTAR"/>
</dbReference>
<keyword evidence="2" id="KW-0418">Kinase</keyword>
<dbReference type="SUPFAM" id="SSF52172">
    <property type="entry name" value="CheY-like"/>
    <property type="match status" value="1"/>
</dbReference>
<dbReference type="InterPro" id="IPR003018">
    <property type="entry name" value="GAF"/>
</dbReference>
<keyword evidence="7" id="KW-1185">Reference proteome</keyword>
<dbReference type="Gene3D" id="3.30.450.40">
    <property type="match status" value="1"/>
</dbReference>
<feature type="domain" description="ANTAR" evidence="5">
    <location>
        <begin position="167"/>
        <end position="228"/>
    </location>
</feature>
<evidence type="ECO:0000313" key="7">
    <source>
        <dbReference type="Proteomes" id="UP001501594"/>
    </source>
</evidence>
<organism evidence="6 7">
    <name type="scientific">Frondihabitans peucedani</name>
    <dbReference type="NCBI Taxonomy" id="598626"/>
    <lineage>
        <taxon>Bacteria</taxon>
        <taxon>Bacillati</taxon>
        <taxon>Actinomycetota</taxon>
        <taxon>Actinomycetes</taxon>
        <taxon>Micrococcales</taxon>
        <taxon>Microbacteriaceae</taxon>
        <taxon>Frondihabitans</taxon>
    </lineage>
</organism>
<dbReference type="InterPro" id="IPR005561">
    <property type="entry name" value="ANTAR"/>
</dbReference>
<keyword evidence="3" id="KW-0805">Transcription regulation</keyword>
<gene>
    <name evidence="6" type="ORF">GCM10022256_04440</name>
</gene>
<dbReference type="SMART" id="SM00065">
    <property type="entry name" value="GAF"/>
    <property type="match status" value="1"/>
</dbReference>
<sequence length="233" mass="24951">MPASQPDLGDVLRGLAGDAATDDLLDTLNGLVQTSTAYTSASEGGIVLVDADGGLHVMASTSARTADVEEAQLGTREGPCIDCVATGEALEVADLAEKRAEWPTFTRVAEERGFRAVLATPMRLRGRTLGTVCLFSKEPGHLSDRDAALVQTLADAAILSILQQQEIAEGRALNEQLQHALDSRVVIEQAKGFLAQRLGVSMDEAFTVLRRQARTTQRRLQDVARQVIETGAR</sequence>
<comment type="caution">
    <text evidence="6">The sequence shown here is derived from an EMBL/GenBank/DDBJ whole genome shotgun (WGS) entry which is preliminary data.</text>
</comment>
<keyword evidence="1" id="KW-0808">Transferase</keyword>
<dbReference type="Gene3D" id="1.10.10.10">
    <property type="entry name" value="Winged helix-like DNA-binding domain superfamily/Winged helix DNA-binding domain"/>
    <property type="match status" value="1"/>
</dbReference>
<keyword evidence="4" id="KW-0804">Transcription</keyword>
<accession>A0ABP8DY34</accession>
<dbReference type="Pfam" id="PF01590">
    <property type="entry name" value="GAF"/>
    <property type="match status" value="1"/>
</dbReference>
<dbReference type="InterPro" id="IPR036388">
    <property type="entry name" value="WH-like_DNA-bd_sf"/>
</dbReference>
<name>A0ABP8DY34_9MICO</name>
<proteinExistence type="predicted"/>
<evidence type="ECO:0000256" key="2">
    <source>
        <dbReference type="ARBA" id="ARBA00022777"/>
    </source>
</evidence>
<reference evidence="7" key="1">
    <citation type="journal article" date="2019" name="Int. J. Syst. Evol. Microbiol.">
        <title>The Global Catalogue of Microorganisms (GCM) 10K type strain sequencing project: providing services to taxonomists for standard genome sequencing and annotation.</title>
        <authorList>
            <consortium name="The Broad Institute Genomics Platform"/>
            <consortium name="The Broad Institute Genome Sequencing Center for Infectious Disease"/>
            <person name="Wu L."/>
            <person name="Ma J."/>
        </authorList>
    </citation>
    <scope>NUCLEOTIDE SEQUENCE [LARGE SCALE GENOMIC DNA]</scope>
    <source>
        <strain evidence="7">JCM 17442</strain>
    </source>
</reference>
<dbReference type="Pfam" id="PF03861">
    <property type="entry name" value="ANTAR"/>
    <property type="match status" value="1"/>
</dbReference>
<dbReference type="EMBL" id="BAABAU010000001">
    <property type="protein sequence ID" value="GAA4264832.1"/>
    <property type="molecule type" value="Genomic_DNA"/>
</dbReference>
<dbReference type="PROSITE" id="PS50921">
    <property type="entry name" value="ANTAR"/>
    <property type="match status" value="1"/>
</dbReference>
<evidence type="ECO:0000256" key="4">
    <source>
        <dbReference type="ARBA" id="ARBA00023163"/>
    </source>
</evidence>
<evidence type="ECO:0000256" key="3">
    <source>
        <dbReference type="ARBA" id="ARBA00023015"/>
    </source>
</evidence>
<dbReference type="RefSeq" id="WP_344793407.1">
    <property type="nucleotide sequence ID" value="NZ_BAABAU010000001.1"/>
</dbReference>
<dbReference type="InterPro" id="IPR011006">
    <property type="entry name" value="CheY-like_superfamily"/>
</dbReference>
<evidence type="ECO:0000256" key="1">
    <source>
        <dbReference type="ARBA" id="ARBA00022679"/>
    </source>
</evidence>
<evidence type="ECO:0000259" key="5">
    <source>
        <dbReference type="PROSITE" id="PS50921"/>
    </source>
</evidence>
<dbReference type="SUPFAM" id="SSF55781">
    <property type="entry name" value="GAF domain-like"/>
    <property type="match status" value="1"/>
</dbReference>
<evidence type="ECO:0000313" key="6">
    <source>
        <dbReference type="EMBL" id="GAA4264832.1"/>
    </source>
</evidence>
<protein>
    <submittedName>
        <fullName evidence="6">GAF and ANTAR domain-containing protein</fullName>
    </submittedName>
</protein>
<dbReference type="Proteomes" id="UP001501594">
    <property type="component" value="Unassembled WGS sequence"/>
</dbReference>
<dbReference type="PIRSF" id="PIRSF036625">
    <property type="entry name" value="GAF_ANTAR"/>
    <property type="match status" value="1"/>
</dbReference>
<dbReference type="InterPro" id="IPR029016">
    <property type="entry name" value="GAF-like_dom_sf"/>
</dbReference>
<dbReference type="SMART" id="SM01012">
    <property type="entry name" value="ANTAR"/>
    <property type="match status" value="1"/>
</dbReference>